<organism evidence="1 2">
    <name type="scientific">Streptomyces gossypii</name>
    <dbReference type="NCBI Taxonomy" id="2883101"/>
    <lineage>
        <taxon>Bacteria</taxon>
        <taxon>Bacillati</taxon>
        <taxon>Actinomycetota</taxon>
        <taxon>Actinomycetes</taxon>
        <taxon>Kitasatosporales</taxon>
        <taxon>Streptomycetaceae</taxon>
        <taxon>Streptomyces</taxon>
    </lineage>
</organism>
<reference evidence="1 2" key="1">
    <citation type="submission" date="2021-10" db="EMBL/GenBank/DDBJ databases">
        <title>Streptomyces gossypii sp. nov., isolated from soil collected from cotton field.</title>
        <authorList>
            <person name="Ge X."/>
            <person name="Chen X."/>
            <person name="Liu W."/>
        </authorList>
    </citation>
    <scope>NUCLEOTIDE SEQUENCE [LARGE SCALE GENOMIC DNA]</scope>
    <source>
        <strain evidence="1 2">N2-109</strain>
    </source>
</reference>
<sequence>MAVVRHAPAGRRTRAALRLLAHGPRPSVLAGDPGGPDRGAAVALRRLVAYAQGRGDVRFARCGDVARTAQADPALPVRDAGPAAEYLAAYPYGQRA</sequence>
<name>A0ABT2K3A0_9ACTN</name>
<gene>
    <name evidence="1" type="ORF">LHJ74_31835</name>
</gene>
<dbReference type="RefSeq" id="WP_260221784.1">
    <property type="nucleotide sequence ID" value="NZ_JAJAGO010000021.1"/>
</dbReference>
<comment type="caution">
    <text evidence="1">The sequence shown here is derived from an EMBL/GenBank/DDBJ whole genome shotgun (WGS) entry which is preliminary data.</text>
</comment>
<keyword evidence="2" id="KW-1185">Reference proteome</keyword>
<dbReference type="Proteomes" id="UP001156389">
    <property type="component" value="Unassembled WGS sequence"/>
</dbReference>
<accession>A0ABT2K3A0</accession>
<evidence type="ECO:0000313" key="1">
    <source>
        <dbReference type="EMBL" id="MCT2594446.1"/>
    </source>
</evidence>
<dbReference type="EMBL" id="JAJAGO010000021">
    <property type="protein sequence ID" value="MCT2594446.1"/>
    <property type="molecule type" value="Genomic_DNA"/>
</dbReference>
<proteinExistence type="predicted"/>
<evidence type="ECO:0000313" key="2">
    <source>
        <dbReference type="Proteomes" id="UP001156389"/>
    </source>
</evidence>
<protein>
    <submittedName>
        <fullName evidence="1">Uncharacterized protein</fullName>
    </submittedName>
</protein>